<gene>
    <name evidence="2" type="ORF">LNTAR_23149</name>
</gene>
<evidence type="ECO:0000313" key="2">
    <source>
        <dbReference type="EMBL" id="EDM29338.1"/>
    </source>
</evidence>
<proteinExistence type="predicted"/>
<sequence length="164" mass="19670">MNEVIKAYEKKILKIYTEHEDYELFHSFPGAGPSIGPRLMAFFGDDRELFQSVEEVLKTSEVAPVTIQSGKMNIVRRRFLCDRFTQLSFVEFANNSVRSSIWAHEFYYHKKALNMPHFCILRALAYKWIRIMYRCWKTRTNYCEKTYLQVLDKRQPAWYQKVMT</sequence>
<dbReference type="GO" id="GO:0003677">
    <property type="term" value="F:DNA binding"/>
    <property type="evidence" value="ECO:0007669"/>
    <property type="project" value="InterPro"/>
</dbReference>
<dbReference type="AlphaFoldDB" id="A6DGM1"/>
<organism evidence="2 3">
    <name type="scientific">Lentisphaera araneosa HTCC2155</name>
    <dbReference type="NCBI Taxonomy" id="313628"/>
    <lineage>
        <taxon>Bacteria</taxon>
        <taxon>Pseudomonadati</taxon>
        <taxon>Lentisphaerota</taxon>
        <taxon>Lentisphaeria</taxon>
        <taxon>Lentisphaerales</taxon>
        <taxon>Lentisphaeraceae</taxon>
        <taxon>Lentisphaera</taxon>
    </lineage>
</organism>
<evidence type="ECO:0000313" key="3">
    <source>
        <dbReference type="Proteomes" id="UP000004947"/>
    </source>
</evidence>
<dbReference type="Pfam" id="PF02371">
    <property type="entry name" value="Transposase_20"/>
    <property type="match status" value="1"/>
</dbReference>
<dbReference type="GO" id="GO:0006313">
    <property type="term" value="P:DNA transposition"/>
    <property type="evidence" value="ECO:0007669"/>
    <property type="project" value="InterPro"/>
</dbReference>
<dbReference type="STRING" id="313628.LNTAR_23149"/>
<feature type="domain" description="Transposase IS116/IS110/IS902 C-terminal" evidence="1">
    <location>
        <begin position="23"/>
        <end position="107"/>
    </location>
</feature>
<dbReference type="InterPro" id="IPR003346">
    <property type="entry name" value="Transposase_20"/>
</dbReference>
<accession>A6DGM1</accession>
<comment type="caution">
    <text evidence="2">The sequence shown here is derived from an EMBL/GenBank/DDBJ whole genome shotgun (WGS) entry which is preliminary data.</text>
</comment>
<dbReference type="GO" id="GO:0004803">
    <property type="term" value="F:transposase activity"/>
    <property type="evidence" value="ECO:0007669"/>
    <property type="project" value="InterPro"/>
</dbReference>
<dbReference type="Proteomes" id="UP000004947">
    <property type="component" value="Unassembled WGS sequence"/>
</dbReference>
<keyword evidence="3" id="KW-1185">Reference proteome</keyword>
<name>A6DGM1_9BACT</name>
<dbReference type="EMBL" id="ABCK01000002">
    <property type="protein sequence ID" value="EDM29338.1"/>
    <property type="molecule type" value="Genomic_DNA"/>
</dbReference>
<protein>
    <submittedName>
        <fullName evidence="2">ISCps4, transposase</fullName>
    </submittedName>
</protein>
<reference evidence="2 3" key="1">
    <citation type="journal article" date="2010" name="J. Bacteriol.">
        <title>Genome sequence of Lentisphaera araneosa HTCC2155T, the type species of the order Lentisphaerales in the phylum Lentisphaerae.</title>
        <authorList>
            <person name="Thrash J.C."/>
            <person name="Cho J.C."/>
            <person name="Vergin K.L."/>
            <person name="Morris R.M."/>
            <person name="Giovannoni S.J."/>
        </authorList>
    </citation>
    <scope>NUCLEOTIDE SEQUENCE [LARGE SCALE GENOMIC DNA]</scope>
    <source>
        <strain evidence="2 3">HTCC2155</strain>
    </source>
</reference>
<dbReference type="eggNOG" id="COG3547">
    <property type="taxonomic scope" value="Bacteria"/>
</dbReference>
<evidence type="ECO:0000259" key="1">
    <source>
        <dbReference type="Pfam" id="PF02371"/>
    </source>
</evidence>